<dbReference type="RefSeq" id="WP_145956645.1">
    <property type="nucleotide sequence ID" value="NZ_CAWNNJ010000088.1"/>
</dbReference>
<keyword evidence="1" id="KW-0175">Coiled coil</keyword>
<dbReference type="CDD" id="cd00093">
    <property type="entry name" value="HTH_XRE"/>
    <property type="match status" value="1"/>
</dbReference>
<feature type="domain" description="HTH cro/C1-type" evidence="2">
    <location>
        <begin position="6"/>
        <end position="67"/>
    </location>
</feature>
<evidence type="ECO:0000259" key="2">
    <source>
        <dbReference type="PROSITE" id="PS50943"/>
    </source>
</evidence>
<dbReference type="PROSITE" id="PS50943">
    <property type="entry name" value="HTH_CROC1"/>
    <property type="match status" value="1"/>
</dbReference>
<proteinExistence type="predicted"/>
<protein>
    <submittedName>
        <fullName evidence="3">Transcriptional regulator</fullName>
    </submittedName>
</protein>
<dbReference type="EMBL" id="NIBS01000021">
    <property type="protein sequence ID" value="PHM25062.1"/>
    <property type="molecule type" value="Genomic_DNA"/>
</dbReference>
<dbReference type="Gene3D" id="1.10.260.40">
    <property type="entry name" value="lambda repressor-like DNA-binding domains"/>
    <property type="match status" value="1"/>
</dbReference>
<name>A0A2D0ITD7_XENBU</name>
<reference evidence="3 4" key="1">
    <citation type="journal article" date="2017" name="Nat. Microbiol.">
        <title>Natural product diversity associated with the nematode symbionts Photorhabdus and Xenorhabdus.</title>
        <authorList>
            <person name="Tobias N.J."/>
            <person name="Wolff H."/>
            <person name="Djahanschiri B."/>
            <person name="Grundmann F."/>
            <person name="Kronenwerth M."/>
            <person name="Shi Y.M."/>
            <person name="Simonyi S."/>
            <person name="Grun P."/>
            <person name="Shapiro-Ilan D."/>
            <person name="Pidot S.J."/>
            <person name="Stinear T.P."/>
            <person name="Ebersberger I."/>
            <person name="Bode H.B."/>
        </authorList>
    </citation>
    <scope>NUCLEOTIDE SEQUENCE [LARGE SCALE GENOMIC DNA]</scope>
    <source>
        <strain evidence="3 4">DSM 16342</strain>
    </source>
</reference>
<dbReference type="AlphaFoldDB" id="A0A2D0ITD7"/>
<evidence type="ECO:0000313" key="3">
    <source>
        <dbReference type="EMBL" id="PHM25062.1"/>
    </source>
</evidence>
<dbReference type="SUPFAM" id="SSF47413">
    <property type="entry name" value="lambda repressor-like DNA-binding domains"/>
    <property type="match status" value="1"/>
</dbReference>
<sequence length="121" mass="13918">MLPKRLIFARKSKGLSQVELAKLLALETEDIGTVRIKISSYERGVHVPTYETACRIAKFLDIPECYLYTYDDIFAEKILNLHKKDNTSNIENFLAKELSDAKNKLSKYERAMAAFKKIISE</sequence>
<dbReference type="InterPro" id="IPR010982">
    <property type="entry name" value="Lambda_DNA-bd_dom_sf"/>
</dbReference>
<evidence type="ECO:0000313" key="4">
    <source>
        <dbReference type="Proteomes" id="UP000225833"/>
    </source>
</evidence>
<dbReference type="Pfam" id="PF12844">
    <property type="entry name" value="HTH_19"/>
    <property type="match status" value="1"/>
</dbReference>
<dbReference type="GO" id="GO:0003677">
    <property type="term" value="F:DNA binding"/>
    <property type="evidence" value="ECO:0007669"/>
    <property type="project" value="InterPro"/>
</dbReference>
<accession>A0A2D0ITD7</accession>
<dbReference type="SMART" id="SM00530">
    <property type="entry name" value="HTH_XRE"/>
    <property type="match status" value="1"/>
</dbReference>
<evidence type="ECO:0000256" key="1">
    <source>
        <dbReference type="SAM" id="Coils"/>
    </source>
</evidence>
<dbReference type="Proteomes" id="UP000225833">
    <property type="component" value="Unassembled WGS sequence"/>
</dbReference>
<organism evidence="3 4">
    <name type="scientific">Xenorhabdus budapestensis</name>
    <dbReference type="NCBI Taxonomy" id="290110"/>
    <lineage>
        <taxon>Bacteria</taxon>
        <taxon>Pseudomonadati</taxon>
        <taxon>Pseudomonadota</taxon>
        <taxon>Gammaproteobacteria</taxon>
        <taxon>Enterobacterales</taxon>
        <taxon>Morganellaceae</taxon>
        <taxon>Xenorhabdus</taxon>
    </lineage>
</organism>
<dbReference type="InterPro" id="IPR001387">
    <property type="entry name" value="Cro/C1-type_HTH"/>
</dbReference>
<dbReference type="OrthoDB" id="6006530at2"/>
<feature type="coiled-coil region" evidence="1">
    <location>
        <begin position="91"/>
        <end position="118"/>
    </location>
</feature>
<gene>
    <name evidence="3" type="ORF">Xbud_03135</name>
</gene>
<comment type="caution">
    <text evidence="3">The sequence shown here is derived from an EMBL/GenBank/DDBJ whole genome shotgun (WGS) entry which is preliminary data.</text>
</comment>